<feature type="compositionally biased region" description="Low complexity" evidence="2">
    <location>
        <begin position="1"/>
        <end position="15"/>
    </location>
</feature>
<comment type="caution">
    <text evidence="3">The sequence shown here is derived from an EMBL/GenBank/DDBJ whole genome shotgun (WGS) entry which is preliminary data.</text>
</comment>
<feature type="region of interest" description="Disordered" evidence="2">
    <location>
        <begin position="302"/>
        <end position="564"/>
    </location>
</feature>
<feature type="compositionally biased region" description="Low complexity" evidence="2">
    <location>
        <begin position="520"/>
        <end position="545"/>
    </location>
</feature>
<feature type="compositionally biased region" description="Pro residues" evidence="2">
    <location>
        <begin position="546"/>
        <end position="558"/>
    </location>
</feature>
<evidence type="ECO:0000256" key="2">
    <source>
        <dbReference type="SAM" id="MobiDB-lite"/>
    </source>
</evidence>
<feature type="region of interest" description="Disordered" evidence="2">
    <location>
        <begin position="1"/>
        <end position="67"/>
    </location>
</feature>
<feature type="region of interest" description="Disordered" evidence="2">
    <location>
        <begin position="993"/>
        <end position="1053"/>
    </location>
</feature>
<feature type="compositionally biased region" description="Acidic residues" evidence="2">
    <location>
        <begin position="1001"/>
        <end position="1029"/>
    </location>
</feature>
<feature type="coiled-coil region" evidence="1">
    <location>
        <begin position="776"/>
        <end position="814"/>
    </location>
</feature>
<dbReference type="Proteomes" id="UP001231189">
    <property type="component" value="Unassembled WGS sequence"/>
</dbReference>
<gene>
    <name evidence="3" type="ORF">QYE76_008795</name>
</gene>
<name>A0AAD8TU41_LOLMU</name>
<accession>A0AAD8TU41</accession>
<evidence type="ECO:0000256" key="1">
    <source>
        <dbReference type="SAM" id="Coils"/>
    </source>
</evidence>
<organism evidence="3 4">
    <name type="scientific">Lolium multiflorum</name>
    <name type="common">Italian ryegrass</name>
    <name type="synonym">Lolium perenne subsp. multiflorum</name>
    <dbReference type="NCBI Taxonomy" id="4521"/>
    <lineage>
        <taxon>Eukaryota</taxon>
        <taxon>Viridiplantae</taxon>
        <taxon>Streptophyta</taxon>
        <taxon>Embryophyta</taxon>
        <taxon>Tracheophyta</taxon>
        <taxon>Spermatophyta</taxon>
        <taxon>Magnoliopsida</taxon>
        <taxon>Liliopsida</taxon>
        <taxon>Poales</taxon>
        <taxon>Poaceae</taxon>
        <taxon>BOP clade</taxon>
        <taxon>Pooideae</taxon>
        <taxon>Poodae</taxon>
        <taxon>Poeae</taxon>
        <taxon>Poeae Chloroplast Group 2 (Poeae type)</taxon>
        <taxon>Loliodinae</taxon>
        <taxon>Loliinae</taxon>
        <taxon>Lolium</taxon>
    </lineage>
</organism>
<feature type="compositionally biased region" description="Polar residues" evidence="2">
    <location>
        <begin position="1032"/>
        <end position="1047"/>
    </location>
</feature>
<feature type="compositionally biased region" description="Polar residues" evidence="2">
    <location>
        <begin position="493"/>
        <end position="507"/>
    </location>
</feature>
<feature type="compositionally biased region" description="Basic and acidic residues" evidence="2">
    <location>
        <begin position="350"/>
        <end position="359"/>
    </location>
</feature>
<protein>
    <submittedName>
        <fullName evidence="3">Uncharacterized protein</fullName>
    </submittedName>
</protein>
<proteinExistence type="predicted"/>
<feature type="compositionally biased region" description="Acidic residues" evidence="2">
    <location>
        <begin position="19"/>
        <end position="45"/>
    </location>
</feature>
<evidence type="ECO:0000313" key="3">
    <source>
        <dbReference type="EMBL" id="KAK1692098.1"/>
    </source>
</evidence>
<reference evidence="3" key="1">
    <citation type="submission" date="2023-07" db="EMBL/GenBank/DDBJ databases">
        <title>A chromosome-level genome assembly of Lolium multiflorum.</title>
        <authorList>
            <person name="Chen Y."/>
            <person name="Copetti D."/>
            <person name="Kolliker R."/>
            <person name="Studer B."/>
        </authorList>
    </citation>
    <scope>NUCLEOTIDE SEQUENCE</scope>
    <source>
        <strain evidence="3">02402/16</strain>
        <tissue evidence="3">Leaf</tissue>
    </source>
</reference>
<keyword evidence="4" id="KW-1185">Reference proteome</keyword>
<dbReference type="PANTHER" id="PTHR33026">
    <property type="entry name" value="OS06G0360600 PROTEIN"/>
    <property type="match status" value="1"/>
</dbReference>
<dbReference type="EMBL" id="JAUUTY010000001">
    <property type="protein sequence ID" value="KAK1692098.1"/>
    <property type="molecule type" value="Genomic_DNA"/>
</dbReference>
<keyword evidence="1" id="KW-0175">Coiled coil</keyword>
<dbReference type="PANTHER" id="PTHR33026:SF7">
    <property type="entry name" value="OS03G0100275 PROTEIN"/>
    <property type="match status" value="1"/>
</dbReference>
<evidence type="ECO:0000313" key="4">
    <source>
        <dbReference type="Proteomes" id="UP001231189"/>
    </source>
</evidence>
<feature type="compositionally biased region" description="Acidic residues" evidence="2">
    <location>
        <begin position="478"/>
        <end position="491"/>
    </location>
</feature>
<dbReference type="AlphaFoldDB" id="A0AAD8TU41"/>
<sequence>MASEGSGLDLSGSSRVSEEPEISLGEEDTVDQESAALEEEIDQMLEEAGGPDQDADPNLADYTRGSWRGSDMSQAEIDWLYRSRRIPEEPHHLPANAVFYLSSFVSFMEGFIGLWPTTETFTRFYNLRINSIQDPQLPLPKPVVQCGACILTPRQGSPYYKLSGLESYRKWQQTFFYVRNSGPVDFINLPAYVPGAPARTNWQYNPKDNHDETNRIVQYIKKLKRGTDLSADDIVRTFIARRVLPLQRRAHKICQMTERFDPTRITTFWLSKADVVAKAKQICKTKMPVDWKWGLEPHCRVRPSPSKNFPRISAEEPESFTPRRTHEDGEDPDSFRTGSVHEMGSSYTKRTADRDHQVLEHVTPLEAEVGDPPASRVQKAPAPETGSSSAPASKHQKTLSSGPLKRKKKNTIPTSSGPALELTRSASGMKPEAPKDTDSCQETPRKSPAHSGADKAPSSPRGRSTSAGNTAPDIEDHCAEEDFTSTPDFEDPGSSNTGAGSEQTGQSEPLVPPVLEKTSKAPTASTSKTSSFAPPKMSSPAKGAAAPPPAPSSKPPSGPSGKKFSRKIANITAEQLSGAVHAAVALPASSQSLTLHARRAAVVVSEKISAQTGRIIELNRGTANLGALQKYVDEWNTSDMTEATLGVGKDGKVVMDTRGARSTVQHLARLKRSMREFDNAWHDVDKNVLGTLDSRKKLLKICCGSTATLQRPLPPSSLRIASAKPRFRKLPLMSSLAKLMHSKEELSLQHQQELHAQRAETSKIKEQLFQAGVQHAGALKDAIAAGKAEVEEAKEQLCQELKEEKKLRQLEKDRNKELAVVQDSIAQFIKELDEKVRKIFPDSQVRVEAAVAKVRVEAPASDASSPWTTEDYLTALSSRVLHMKIIDRHLAQLPEATLKIFKCLWPGEPVPDNVSALADRLLDTGKRLSEWRRSAAPAGADTALRFVFSWYESLDLDTLTTMRGDAPTDTDPAKTATRRDRAYRIASYASTSTFIPPPAAVEDELSEDEEEAGDGEEEEEEELEGDAPEETVATNIETVTTGPVSERSSPEYV</sequence>